<feature type="signal peptide" evidence="1">
    <location>
        <begin position="1"/>
        <end position="16"/>
    </location>
</feature>
<sequence length="70" mass="7898">MYIVVFWVLFFTSAHLFWTGCCLLCKSSLEANMGVGTVCTTVWPLGLLMVPQRSSHLKVCVHEPVFYTAQ</sequence>
<dbReference type="EMBL" id="GBBM01008066">
    <property type="protein sequence ID" value="JAC27352.1"/>
    <property type="molecule type" value="mRNA"/>
</dbReference>
<evidence type="ECO:0000256" key="1">
    <source>
        <dbReference type="SAM" id="SignalP"/>
    </source>
</evidence>
<keyword evidence="1" id="KW-0732">Signal</keyword>
<reference evidence="2" key="1">
    <citation type="submission" date="2014-03" db="EMBL/GenBank/DDBJ databases">
        <title>The sialotranscriptome of Amblyomma triste, Amblyomma parvum and Amblyomma cajennense ticks, uncovered by 454-based RNA-seq.</title>
        <authorList>
            <person name="Garcia G.R."/>
            <person name="Gardinassi L.G."/>
            <person name="Ribeiro J.M."/>
            <person name="Anatriello E."/>
            <person name="Ferreira B.R."/>
            <person name="Moreira H.N."/>
            <person name="Mafra C."/>
            <person name="Olegario M.M."/>
            <person name="Szabo P.J."/>
            <person name="Miranda-Santos I.K."/>
            <person name="Maruyama S.R."/>
        </authorList>
    </citation>
    <scope>NUCLEOTIDE SEQUENCE</scope>
    <source>
        <strain evidence="2">Mato Grasso do Sul</strain>
        <tissue evidence="2">Salivary glands</tissue>
    </source>
</reference>
<protein>
    <submittedName>
        <fullName evidence="2">Putative secreted protein</fullName>
    </submittedName>
</protein>
<accession>A0A023G0N5</accession>
<dbReference type="AlphaFoldDB" id="A0A023G0N5"/>
<name>A0A023G0N5_AMBTT</name>
<evidence type="ECO:0000313" key="2">
    <source>
        <dbReference type="EMBL" id="JAC27352.1"/>
    </source>
</evidence>
<feature type="chain" id="PRO_5001516398" evidence="1">
    <location>
        <begin position="17"/>
        <end position="70"/>
    </location>
</feature>
<proteinExistence type="evidence at transcript level"/>
<organism evidence="2">
    <name type="scientific">Amblyomma triste</name>
    <name type="common">Neotropical tick</name>
    <dbReference type="NCBI Taxonomy" id="251400"/>
    <lineage>
        <taxon>Eukaryota</taxon>
        <taxon>Metazoa</taxon>
        <taxon>Ecdysozoa</taxon>
        <taxon>Arthropoda</taxon>
        <taxon>Chelicerata</taxon>
        <taxon>Arachnida</taxon>
        <taxon>Acari</taxon>
        <taxon>Parasitiformes</taxon>
        <taxon>Ixodida</taxon>
        <taxon>Ixodoidea</taxon>
        <taxon>Ixodidae</taxon>
        <taxon>Amblyomminae</taxon>
        <taxon>Amblyomma</taxon>
    </lineage>
</organism>